<dbReference type="EMBL" id="FNUY01000008">
    <property type="protein sequence ID" value="SEG64584.1"/>
    <property type="molecule type" value="Genomic_DNA"/>
</dbReference>
<keyword evidence="3" id="KW-1185">Reference proteome</keyword>
<dbReference type="InterPro" id="IPR041211">
    <property type="entry name" value="RLIG1"/>
</dbReference>
<evidence type="ECO:0000313" key="2">
    <source>
        <dbReference type="EMBL" id="SEG64584.1"/>
    </source>
</evidence>
<organism evidence="2 3">
    <name type="scientific">Bosea lathyri</name>
    <dbReference type="NCBI Taxonomy" id="1036778"/>
    <lineage>
        <taxon>Bacteria</taxon>
        <taxon>Pseudomonadati</taxon>
        <taxon>Pseudomonadota</taxon>
        <taxon>Alphaproteobacteria</taxon>
        <taxon>Hyphomicrobiales</taxon>
        <taxon>Boseaceae</taxon>
        <taxon>Bosea</taxon>
    </lineage>
</organism>
<feature type="compositionally biased region" description="Basic and acidic residues" evidence="1">
    <location>
        <begin position="1"/>
        <end position="15"/>
    </location>
</feature>
<sequence>MVRDGERFKRRELGANDHIPAGFENSGKDPETGKVVGWMRVGDGPEDRWHREARGGDTDGTYELLGPKIQGNPEHCEGHMLVPHGSISPGDEPPRDFDGMRAWLTGQDIEGLVFHHPDGRMAKIKLRDFGLKRPSLADAK</sequence>
<feature type="compositionally biased region" description="Basic and acidic residues" evidence="1">
    <location>
        <begin position="43"/>
        <end position="57"/>
    </location>
</feature>
<reference evidence="2 3" key="1">
    <citation type="submission" date="2016-10" db="EMBL/GenBank/DDBJ databases">
        <authorList>
            <person name="de Groot N.N."/>
        </authorList>
    </citation>
    <scope>NUCLEOTIDE SEQUENCE [LARGE SCALE GENOMIC DNA]</scope>
    <source>
        <strain evidence="2 3">DSM 26656</strain>
    </source>
</reference>
<protein>
    <submittedName>
        <fullName evidence="2">Uncharacterized protein</fullName>
    </submittedName>
</protein>
<feature type="region of interest" description="Disordered" evidence="1">
    <location>
        <begin position="1"/>
        <end position="61"/>
    </location>
</feature>
<name>A0A1H6BV48_9HYPH</name>
<feature type="region of interest" description="Disordered" evidence="1">
    <location>
        <begin position="76"/>
        <end position="98"/>
    </location>
</feature>
<dbReference type="GO" id="GO:0000302">
    <property type="term" value="P:response to reactive oxygen species"/>
    <property type="evidence" value="ECO:0007669"/>
    <property type="project" value="InterPro"/>
</dbReference>
<dbReference type="Proteomes" id="UP000236743">
    <property type="component" value="Unassembled WGS sequence"/>
</dbReference>
<gene>
    <name evidence="2" type="ORF">SAMN04488115_108108</name>
</gene>
<dbReference type="Pfam" id="PF17720">
    <property type="entry name" value="RLIG1"/>
    <property type="match status" value="1"/>
</dbReference>
<evidence type="ECO:0000313" key="3">
    <source>
        <dbReference type="Proteomes" id="UP000236743"/>
    </source>
</evidence>
<accession>A0A1H6BV48</accession>
<evidence type="ECO:0000256" key="1">
    <source>
        <dbReference type="SAM" id="MobiDB-lite"/>
    </source>
</evidence>
<dbReference type="AlphaFoldDB" id="A0A1H6BV48"/>
<proteinExistence type="predicted"/>
<dbReference type="GO" id="GO:0003972">
    <property type="term" value="F:RNA ligase (ATP) activity"/>
    <property type="evidence" value="ECO:0007669"/>
    <property type="project" value="InterPro"/>
</dbReference>